<keyword evidence="2" id="KW-0812">Transmembrane</keyword>
<evidence type="ECO:0000259" key="3">
    <source>
        <dbReference type="Pfam" id="PF01757"/>
    </source>
</evidence>
<accession>A0ABQ4QUY2</accession>
<comment type="caution">
    <text evidence="4">The sequence shown here is derived from an EMBL/GenBank/DDBJ whole genome shotgun (WGS) entry which is preliminary data.</text>
</comment>
<feature type="transmembrane region" description="Helical" evidence="2">
    <location>
        <begin position="205"/>
        <end position="226"/>
    </location>
</feature>
<reference evidence="4" key="2">
    <citation type="submission" date="2021-08" db="EMBL/GenBank/DDBJ databases">
        <authorList>
            <person name="Tani A."/>
            <person name="Ola A."/>
            <person name="Ogura Y."/>
            <person name="Katsura K."/>
            <person name="Hayashi T."/>
        </authorList>
    </citation>
    <scope>NUCLEOTIDE SEQUENCE</scope>
    <source>
        <strain evidence="4">KCTC 52305</strain>
    </source>
</reference>
<organism evidence="4 5">
    <name type="scientific">Methylobacterium crusticola</name>
    <dbReference type="NCBI Taxonomy" id="1697972"/>
    <lineage>
        <taxon>Bacteria</taxon>
        <taxon>Pseudomonadati</taxon>
        <taxon>Pseudomonadota</taxon>
        <taxon>Alphaproteobacteria</taxon>
        <taxon>Hyphomicrobiales</taxon>
        <taxon>Methylobacteriaceae</taxon>
        <taxon>Methylobacterium</taxon>
    </lineage>
</organism>
<keyword evidence="5" id="KW-1185">Reference proteome</keyword>
<evidence type="ECO:0000313" key="4">
    <source>
        <dbReference type="EMBL" id="GJD49141.1"/>
    </source>
</evidence>
<reference evidence="4" key="1">
    <citation type="journal article" date="2021" name="Front. Microbiol.">
        <title>Comprehensive Comparative Genomics and Phenotyping of Methylobacterium Species.</title>
        <authorList>
            <person name="Alessa O."/>
            <person name="Ogura Y."/>
            <person name="Fujitani Y."/>
            <person name="Takami H."/>
            <person name="Hayashi T."/>
            <person name="Sahin N."/>
            <person name="Tani A."/>
        </authorList>
    </citation>
    <scope>NUCLEOTIDE SEQUENCE</scope>
    <source>
        <strain evidence="4">KCTC 52305</strain>
    </source>
</reference>
<keyword evidence="2" id="KW-1133">Transmembrane helix</keyword>
<feature type="transmembrane region" description="Helical" evidence="2">
    <location>
        <begin position="285"/>
        <end position="304"/>
    </location>
</feature>
<feature type="domain" description="Acyltransferase 3" evidence="3">
    <location>
        <begin position="73"/>
        <end position="394"/>
    </location>
</feature>
<dbReference type="Proteomes" id="UP001055167">
    <property type="component" value="Unassembled WGS sequence"/>
</dbReference>
<proteinExistence type="predicted"/>
<feature type="transmembrane region" description="Helical" evidence="2">
    <location>
        <begin position="310"/>
        <end position="330"/>
    </location>
</feature>
<feature type="transmembrane region" description="Helical" evidence="2">
    <location>
        <begin position="233"/>
        <end position="251"/>
    </location>
</feature>
<gene>
    <name evidence="4" type="ORF">OPKNFCMD_1871</name>
</gene>
<dbReference type="Pfam" id="PF01757">
    <property type="entry name" value="Acyl_transf_3"/>
    <property type="match status" value="1"/>
</dbReference>
<dbReference type="EMBL" id="BPQH01000005">
    <property type="protein sequence ID" value="GJD49141.1"/>
    <property type="molecule type" value="Genomic_DNA"/>
</dbReference>
<feature type="transmembrane region" description="Helical" evidence="2">
    <location>
        <begin position="110"/>
        <end position="132"/>
    </location>
</feature>
<feature type="transmembrane region" description="Helical" evidence="2">
    <location>
        <begin position="152"/>
        <end position="169"/>
    </location>
</feature>
<dbReference type="PANTHER" id="PTHR23028">
    <property type="entry name" value="ACETYLTRANSFERASE"/>
    <property type="match status" value="1"/>
</dbReference>
<evidence type="ECO:0000256" key="1">
    <source>
        <dbReference type="SAM" id="MobiDB-lite"/>
    </source>
</evidence>
<sequence>MGIPGTEIHGMGIPGRSLPSLGGSGRTSGGGRNAAGRIRPASGMTGAPGRPDGPDRARSQPVPVRRPPTLPLIQVLRALAALMVVVSHAQFDAAGYAARAGLAFAPAAFLPWNAGVDVFFVISGFIIVHAAGPLHGRPGARRVFLAHRVARVVPLYWLATTAYLVLAWLRPGLINAAGEGLAPGFVAASYLFWPAARPDGFVQPLYSLGWTLNYEMAFYALFALVLPLARRRAVAALLGLLAGLVLVHALAEGLPTPLAFWTHPIVLEFGGGAALGLARSEGVRLPAAACLVLAGLGLALLSGAGEAGGLPRVLAWGGPAILLVAAAALGQDPAAPPGGPGPLLRLAVVVGNASYALYLVHPFTVRGVRVAVEAAGLAPGVPVLVGLMLALSCAGALGVHRLVERPLTRAVRAALDPPAPGAARAPAARSGN</sequence>
<name>A0ABQ4QUY2_9HYPH</name>
<dbReference type="InterPro" id="IPR002656">
    <property type="entry name" value="Acyl_transf_3_dom"/>
</dbReference>
<feature type="transmembrane region" description="Helical" evidence="2">
    <location>
        <begin position="257"/>
        <end position="278"/>
    </location>
</feature>
<feature type="compositionally biased region" description="Gly residues" evidence="1">
    <location>
        <begin position="22"/>
        <end position="33"/>
    </location>
</feature>
<feature type="transmembrane region" description="Helical" evidence="2">
    <location>
        <begin position="342"/>
        <end position="360"/>
    </location>
</feature>
<protein>
    <recommendedName>
        <fullName evidence="3">Acyltransferase 3 domain-containing protein</fullName>
    </recommendedName>
</protein>
<dbReference type="InterPro" id="IPR050879">
    <property type="entry name" value="Acyltransferase_3"/>
</dbReference>
<feature type="region of interest" description="Disordered" evidence="1">
    <location>
        <begin position="1"/>
        <end position="65"/>
    </location>
</feature>
<dbReference type="PANTHER" id="PTHR23028:SF131">
    <property type="entry name" value="BLR2367 PROTEIN"/>
    <property type="match status" value="1"/>
</dbReference>
<feature type="transmembrane region" description="Helical" evidence="2">
    <location>
        <begin position="380"/>
        <end position="399"/>
    </location>
</feature>
<evidence type="ECO:0000256" key="2">
    <source>
        <dbReference type="SAM" id="Phobius"/>
    </source>
</evidence>
<evidence type="ECO:0000313" key="5">
    <source>
        <dbReference type="Proteomes" id="UP001055167"/>
    </source>
</evidence>
<keyword evidence="2" id="KW-0472">Membrane</keyword>